<proteinExistence type="predicted"/>
<comment type="caution">
    <text evidence="1">The sequence shown here is derived from an EMBL/GenBank/DDBJ whole genome shotgun (WGS) entry which is preliminary data.</text>
</comment>
<evidence type="ECO:0000313" key="2">
    <source>
        <dbReference type="Proteomes" id="UP000011612"/>
    </source>
</evidence>
<dbReference type="RefSeq" id="WP_008321997.1">
    <property type="nucleotide sequence ID" value="NZ_AOLK01000002.1"/>
</dbReference>
<dbReference type="AlphaFoldDB" id="M0HY43"/>
<dbReference type="InterPro" id="IPR029063">
    <property type="entry name" value="SAM-dependent_MTases_sf"/>
</dbReference>
<dbReference type="Gene3D" id="3.40.50.150">
    <property type="entry name" value="Vaccinia Virus protein VP39"/>
    <property type="match status" value="1"/>
</dbReference>
<dbReference type="Proteomes" id="UP000011612">
    <property type="component" value="Unassembled WGS sequence"/>
</dbReference>
<protein>
    <recommendedName>
        <fullName evidence="3">Class I SAM-dependent methyltransferase</fullName>
    </recommendedName>
</protein>
<keyword evidence="2" id="KW-1185">Reference proteome</keyword>
<reference evidence="1 2" key="1">
    <citation type="journal article" date="2014" name="PLoS Genet.">
        <title>Phylogenetically driven sequencing of extremely halophilic archaea reveals strategies for static and dynamic osmo-response.</title>
        <authorList>
            <person name="Becker E.A."/>
            <person name="Seitzer P.M."/>
            <person name="Tritt A."/>
            <person name="Larsen D."/>
            <person name="Krusor M."/>
            <person name="Yao A.I."/>
            <person name="Wu D."/>
            <person name="Madern D."/>
            <person name="Eisen J.A."/>
            <person name="Darling A.E."/>
            <person name="Facciotti M.T."/>
        </authorList>
    </citation>
    <scope>NUCLEOTIDE SEQUENCE [LARGE SCALE GENOMIC DNA]</scope>
    <source>
        <strain evidence="1 2">ATCC BAA-1513</strain>
    </source>
</reference>
<evidence type="ECO:0008006" key="3">
    <source>
        <dbReference type="Google" id="ProtNLM"/>
    </source>
</evidence>
<name>M0HY43_HALEO</name>
<dbReference type="SUPFAM" id="SSF53335">
    <property type="entry name" value="S-adenosyl-L-methionine-dependent methyltransferases"/>
    <property type="match status" value="1"/>
</dbReference>
<evidence type="ECO:0000313" key="1">
    <source>
        <dbReference type="EMBL" id="ELZ89500.1"/>
    </source>
</evidence>
<sequence length="345" mass="40012">MHNLELWLKDELSDEEVHELAKAIDEKYPGIAKQIRETMAKDGPGADFLRSIPEFVDVDMFDFWEAIGVHMTPVHWSSPIANVQGLSDELWTEPSEMPAIDLRVDEQLDRLSTFKSKYRDEYSEFPIYERSEKFNGFAIKNHLFESVDTEVLYSMIRENKPKRVIEIGGGNSTQVASAALQKNDQRSEHLIIDPDPKKTIKGIDANLIQAKVQDVPMSVFNSLEEDDLLFIDSSHVGRIGSDVLYEYLDIIPRLDDGVLVHCHDIFFPYEYPKPWITQFRWFFNEQYLLRALLAGNDIEVLWATYYLHKEYPELLEEAFESYEALGSQYGFERPNGIPSSLWMRT</sequence>
<dbReference type="EMBL" id="AOLK01000002">
    <property type="protein sequence ID" value="ELZ89500.1"/>
    <property type="molecule type" value="Genomic_DNA"/>
</dbReference>
<dbReference type="OrthoDB" id="135233at2157"/>
<gene>
    <name evidence="1" type="ORF">C453_00450</name>
</gene>
<accession>M0HY43</accession>
<dbReference type="STRING" id="1230453.C453_00450"/>
<organism evidence="1 2">
    <name type="scientific">Haloferax elongans ATCC BAA-1513</name>
    <dbReference type="NCBI Taxonomy" id="1230453"/>
    <lineage>
        <taxon>Archaea</taxon>
        <taxon>Methanobacteriati</taxon>
        <taxon>Methanobacteriota</taxon>
        <taxon>Stenosarchaea group</taxon>
        <taxon>Halobacteria</taxon>
        <taxon>Halobacteriales</taxon>
        <taxon>Haloferacaceae</taxon>
        <taxon>Haloferax</taxon>
    </lineage>
</organism>
<dbReference type="Pfam" id="PF13578">
    <property type="entry name" value="Methyltransf_24"/>
    <property type="match status" value="1"/>
</dbReference>